<gene>
    <name evidence="3" type="ORF">FWILDA_LOCUS7204</name>
</gene>
<dbReference type="EMBL" id="CAMKVN010001393">
    <property type="protein sequence ID" value="CAI2175656.1"/>
    <property type="molecule type" value="Genomic_DNA"/>
</dbReference>
<evidence type="ECO:0000313" key="3">
    <source>
        <dbReference type="EMBL" id="CAI2175656.1"/>
    </source>
</evidence>
<reference evidence="3" key="1">
    <citation type="submission" date="2022-08" db="EMBL/GenBank/DDBJ databases">
        <authorList>
            <person name="Kallberg Y."/>
            <person name="Tangrot J."/>
            <person name="Rosling A."/>
        </authorList>
    </citation>
    <scope>NUCLEOTIDE SEQUENCE</scope>
    <source>
        <strain evidence="3">Wild A</strain>
    </source>
</reference>
<evidence type="ECO:0000313" key="4">
    <source>
        <dbReference type="Proteomes" id="UP001153678"/>
    </source>
</evidence>
<dbReference type="Proteomes" id="UP001153678">
    <property type="component" value="Unassembled WGS sequence"/>
</dbReference>
<dbReference type="InterPro" id="IPR027417">
    <property type="entry name" value="P-loop_NTPase"/>
</dbReference>
<feature type="domain" description="AAA+ ATPase" evidence="2">
    <location>
        <begin position="127"/>
        <end position="303"/>
    </location>
</feature>
<dbReference type="Gene3D" id="1.20.120.20">
    <property type="entry name" value="Apolipoprotein"/>
    <property type="match status" value="1"/>
</dbReference>
<dbReference type="SMART" id="SM00382">
    <property type="entry name" value="AAA"/>
    <property type="match status" value="1"/>
</dbReference>
<dbReference type="GO" id="GO:0005524">
    <property type="term" value="F:ATP binding"/>
    <property type="evidence" value="ECO:0007669"/>
    <property type="project" value="InterPro"/>
</dbReference>
<evidence type="ECO:0000256" key="1">
    <source>
        <dbReference type="SAM" id="Coils"/>
    </source>
</evidence>
<feature type="coiled-coil region" evidence="1">
    <location>
        <begin position="157"/>
        <end position="211"/>
    </location>
</feature>
<dbReference type="AlphaFoldDB" id="A0A9W4WNY8"/>
<dbReference type="Pfam" id="PF00004">
    <property type="entry name" value="AAA"/>
    <property type="match status" value="1"/>
</dbReference>
<dbReference type="GO" id="GO:0016887">
    <property type="term" value="F:ATP hydrolysis activity"/>
    <property type="evidence" value="ECO:0007669"/>
    <property type="project" value="InterPro"/>
</dbReference>
<evidence type="ECO:0000259" key="2">
    <source>
        <dbReference type="SMART" id="SM00382"/>
    </source>
</evidence>
<dbReference type="SUPFAM" id="SSF52540">
    <property type="entry name" value="P-loop containing nucleoside triphosphate hydrolases"/>
    <property type="match status" value="1"/>
</dbReference>
<name>A0A9W4WNY8_9GLOM</name>
<accession>A0A9W4WNY8</accession>
<proteinExistence type="predicted"/>
<dbReference type="InterPro" id="IPR003593">
    <property type="entry name" value="AAA+_ATPase"/>
</dbReference>
<protein>
    <submittedName>
        <fullName evidence="3">4161_t:CDS:1</fullName>
    </submittedName>
</protein>
<dbReference type="OrthoDB" id="2376526at2759"/>
<dbReference type="InterPro" id="IPR003959">
    <property type="entry name" value="ATPase_AAA_core"/>
</dbReference>
<comment type="caution">
    <text evidence="3">The sequence shown here is derived from an EMBL/GenBank/DDBJ whole genome shotgun (WGS) entry which is preliminary data.</text>
</comment>
<dbReference type="Gene3D" id="3.40.50.300">
    <property type="entry name" value="P-loop containing nucleotide triphosphate hydrolases"/>
    <property type="match status" value="1"/>
</dbReference>
<feature type="coiled-coil region" evidence="1">
    <location>
        <begin position="22"/>
        <end position="49"/>
    </location>
</feature>
<organism evidence="3 4">
    <name type="scientific">Funneliformis geosporum</name>
    <dbReference type="NCBI Taxonomy" id="1117311"/>
    <lineage>
        <taxon>Eukaryota</taxon>
        <taxon>Fungi</taxon>
        <taxon>Fungi incertae sedis</taxon>
        <taxon>Mucoromycota</taxon>
        <taxon>Glomeromycotina</taxon>
        <taxon>Glomeromycetes</taxon>
        <taxon>Glomerales</taxon>
        <taxon>Glomeraceae</taxon>
        <taxon>Funneliformis</taxon>
    </lineage>
</organism>
<keyword evidence="4" id="KW-1185">Reference proteome</keyword>
<sequence>MLWGLVKHNQYEKERLEIKYGTELEERKRKQTERENRQKQKEELEIEALKGFNAQGKGKVLDPNKMDPPLGIRGENTQGPGHLVFPSIIKKQFFAILEDIDDLINAGMVYTHKDDFDPDDNYADKFVRRNTVLYGAPGTGKSEFVRQMVFEIAAKYEPTEKKKIAELEKELANKREQSIVETGDENLKAEIEELKNKISELEQALAQQEDKTVPIFQIDGFHLQTAGKALSDKGLESHEKLIAILRELKKEVFGDPYNKAGLRNNVQDPNSCLIIATNNYENLDPALVRRGRLGKKLNFSWTPEILKEYGEAGGQKFTNEKGNHNYEELYKMASKFGFASFKKEFADHAGKIIQSYQNLEANKKTKKQNELGTFKNENDQDNRDALKGIEQLQRYDFGHQYRLEEKLREINSCISNAIINMSKIINDRLTDIRAEIHAQFEEIAALRQDIGNMRNTIQTMDREIDNIRNHLERTVDQINNTIRNAQIDIISQVDNRFYNMNSSVNNLRNQVENQLQSLGSRINENVSSFNRSLNNLSDTMSNLPYQESYTPPSSSFGVGLDVSSVVEQTIQRIKSRLG</sequence>
<keyword evidence="1" id="KW-0175">Coiled coil</keyword>
<feature type="coiled-coil region" evidence="1">
    <location>
        <begin position="443"/>
        <end position="488"/>
    </location>
</feature>